<dbReference type="EMBL" id="CP023445">
    <property type="protein sequence ID" value="ATE53728.1"/>
    <property type="molecule type" value="Genomic_DNA"/>
</dbReference>
<reference evidence="1" key="1">
    <citation type="submission" date="2017-09" db="EMBL/GenBank/DDBJ databases">
        <title>Complete Genome Sequence of ansamitocin-producing Bacterium Actinosynnema pretiosum X47.</title>
        <authorList>
            <person name="Cao G."/>
            <person name="Zong G."/>
            <person name="Zhong C."/>
            <person name="Fu J."/>
        </authorList>
    </citation>
    <scope>NUCLEOTIDE SEQUENCE [LARGE SCALE GENOMIC DNA]</scope>
    <source>
        <strain evidence="1">X47</strain>
    </source>
</reference>
<protein>
    <submittedName>
        <fullName evidence="1">Uncharacterized protein</fullName>
    </submittedName>
</protein>
<sequence>MPTTQTASTWLYLEEGRPVVCRPDSPDRASLMILGPVEVTLEMPTPMLRACRDALDEALRTLEADDPDA</sequence>
<dbReference type="KEGG" id="apre:CNX65_10845"/>
<name>A0A290Z3Z7_9PSEU</name>
<gene>
    <name evidence="1" type="ORF">CNX65_10845</name>
</gene>
<dbReference type="Proteomes" id="UP000218505">
    <property type="component" value="Chromosome"/>
</dbReference>
<proteinExistence type="predicted"/>
<evidence type="ECO:0000313" key="1">
    <source>
        <dbReference type="EMBL" id="ATE53728.1"/>
    </source>
</evidence>
<dbReference type="RefSeq" id="WP_096492663.1">
    <property type="nucleotide sequence ID" value="NZ_CP023445.1"/>
</dbReference>
<organism evidence="1 2">
    <name type="scientific">Actinosynnema pretiosum</name>
    <dbReference type="NCBI Taxonomy" id="42197"/>
    <lineage>
        <taxon>Bacteria</taxon>
        <taxon>Bacillati</taxon>
        <taxon>Actinomycetota</taxon>
        <taxon>Actinomycetes</taxon>
        <taxon>Pseudonocardiales</taxon>
        <taxon>Pseudonocardiaceae</taxon>
        <taxon>Actinosynnema</taxon>
    </lineage>
</organism>
<keyword evidence="2" id="KW-1185">Reference proteome</keyword>
<evidence type="ECO:0000313" key="2">
    <source>
        <dbReference type="Proteomes" id="UP000218505"/>
    </source>
</evidence>
<accession>A0A290Z3Z7</accession>
<dbReference type="AlphaFoldDB" id="A0A290Z3Z7"/>